<accession>A0ABX6N1N6</accession>
<dbReference type="Gene3D" id="1.10.260.40">
    <property type="entry name" value="lambda repressor-like DNA-binding domains"/>
    <property type="match status" value="1"/>
</dbReference>
<evidence type="ECO:0000313" key="3">
    <source>
        <dbReference type="Proteomes" id="UP000501130"/>
    </source>
</evidence>
<dbReference type="EMBL" id="CP053084">
    <property type="protein sequence ID" value="QJR28285.1"/>
    <property type="molecule type" value="Genomic_DNA"/>
</dbReference>
<dbReference type="CDD" id="cd00093">
    <property type="entry name" value="HTH_XRE"/>
    <property type="match status" value="1"/>
</dbReference>
<organism evidence="2 3">
    <name type="scientific">Limnobacter profundi</name>
    <dbReference type="NCBI Taxonomy" id="2732163"/>
    <lineage>
        <taxon>Bacteria</taxon>
        <taxon>Pseudomonadati</taxon>
        <taxon>Pseudomonadota</taxon>
        <taxon>Betaproteobacteria</taxon>
        <taxon>Burkholderiales</taxon>
        <taxon>Burkholderiaceae</taxon>
        <taxon>Limnobacter</taxon>
    </lineage>
</organism>
<dbReference type="SMART" id="SM00530">
    <property type="entry name" value="HTH_XRE"/>
    <property type="match status" value="1"/>
</dbReference>
<sequence>MPTHNHVLTTTAQLGQILQASRKSKKWSQAQLANKLGLSQSRVSHLELHAEELSFAQLIKWCAVLGLELSVGLRETRAEQTLTDW</sequence>
<dbReference type="Pfam" id="PF01381">
    <property type="entry name" value="HTH_3"/>
    <property type="match status" value="1"/>
</dbReference>
<dbReference type="RefSeq" id="WP_171096992.1">
    <property type="nucleotide sequence ID" value="NZ_CP053084.1"/>
</dbReference>
<dbReference type="SUPFAM" id="SSF47413">
    <property type="entry name" value="lambda repressor-like DNA-binding domains"/>
    <property type="match status" value="1"/>
</dbReference>
<name>A0ABX6N1N6_9BURK</name>
<proteinExistence type="predicted"/>
<reference evidence="2 3" key="1">
    <citation type="submission" date="2020-05" db="EMBL/GenBank/DDBJ databases">
        <title>Compete genome of Limnobacter sp. SAORIC-580.</title>
        <authorList>
            <person name="Song J."/>
            <person name="Cho J.-C."/>
        </authorList>
    </citation>
    <scope>NUCLEOTIDE SEQUENCE [LARGE SCALE GENOMIC DNA]</scope>
    <source>
        <strain evidence="2 3">SAORIC-580</strain>
    </source>
</reference>
<dbReference type="PROSITE" id="PS50943">
    <property type="entry name" value="HTH_CROC1"/>
    <property type="match status" value="1"/>
</dbReference>
<dbReference type="InterPro" id="IPR001387">
    <property type="entry name" value="Cro/C1-type_HTH"/>
</dbReference>
<dbReference type="InterPro" id="IPR010982">
    <property type="entry name" value="Lambda_DNA-bd_dom_sf"/>
</dbReference>
<evidence type="ECO:0000259" key="1">
    <source>
        <dbReference type="PROSITE" id="PS50943"/>
    </source>
</evidence>
<dbReference type="Proteomes" id="UP000501130">
    <property type="component" value="Chromosome"/>
</dbReference>
<evidence type="ECO:0000313" key="2">
    <source>
        <dbReference type="EMBL" id="QJR28285.1"/>
    </source>
</evidence>
<gene>
    <name evidence="2" type="ORF">HKT17_00475</name>
</gene>
<keyword evidence="3" id="KW-1185">Reference proteome</keyword>
<protein>
    <submittedName>
        <fullName evidence="2">Helix-turn-helix transcriptional regulator</fullName>
    </submittedName>
</protein>
<feature type="domain" description="HTH cro/C1-type" evidence="1">
    <location>
        <begin position="18"/>
        <end position="73"/>
    </location>
</feature>